<dbReference type="Pfam" id="PF02954">
    <property type="entry name" value="HTH_8"/>
    <property type="match status" value="1"/>
</dbReference>
<dbReference type="SUPFAM" id="SSF52540">
    <property type="entry name" value="P-loop containing nucleoside triphosphate hydrolases"/>
    <property type="match status" value="1"/>
</dbReference>
<dbReference type="Gene3D" id="3.40.50.2300">
    <property type="match status" value="1"/>
</dbReference>
<dbReference type="InterPro" id="IPR011006">
    <property type="entry name" value="CheY-like_superfamily"/>
</dbReference>
<protein>
    <submittedName>
        <fullName evidence="9">Transcriptional regulatory protein ZraR</fullName>
    </submittedName>
</protein>
<dbReference type="InterPro" id="IPR025944">
    <property type="entry name" value="Sigma_54_int_dom_CS"/>
</dbReference>
<accession>A0ABM9B1X4</accession>
<dbReference type="EMBL" id="CAKLPZ010000002">
    <property type="protein sequence ID" value="CAH1001074.1"/>
    <property type="molecule type" value="Genomic_DNA"/>
</dbReference>
<dbReference type="PROSITE" id="PS00688">
    <property type="entry name" value="SIGMA54_INTERACT_3"/>
    <property type="match status" value="1"/>
</dbReference>
<dbReference type="SUPFAM" id="SSF46689">
    <property type="entry name" value="Homeodomain-like"/>
    <property type="match status" value="1"/>
</dbReference>
<sequence length="460" mass="49649">MAASVLIIDDDRTVCTSLELLLRRAGYTVRSVYYPAEAAAAVAEFAPDVVLLDLNFTIETSGRGGMKLLGELLAAYPELPVIQMTGWATVQLAVEGMKAGARDFIAKPWDNHELLNAIKTQLVTSPLPWRGAGGEELAEHAGAKKATKTADPFAPLIGTSSALQGVIDQARRVAPTQASVLVTGESGTGKELIAEAIHGASKRSGGPFVAVNLGGVPEGLFESELFGHTAGAFTDARSDRRGRFELAEGGTLFLDEVGDLAPAAQVKLLRVLQERQYERLGEGRPRPTDVRVVSATSRNLDTMVAAGTFREDLLYRINLIHLHLPALRERPGDIALLADHFLASARRRYDRTGLMLDSGAVSWLRRQPFPGNVRQLQNLIERTAILSPADTLSAEQLERQAGERPVASNFAPSGVTLEQMEIRMIRAALGRNGGEITATARELGLTRAALYRRVEKYGIG</sequence>
<dbReference type="SUPFAM" id="SSF52172">
    <property type="entry name" value="CheY-like"/>
    <property type="match status" value="1"/>
</dbReference>
<dbReference type="CDD" id="cd00009">
    <property type="entry name" value="AAA"/>
    <property type="match status" value="1"/>
</dbReference>
<keyword evidence="6" id="KW-0597">Phosphoprotein</keyword>
<dbReference type="InterPro" id="IPR002197">
    <property type="entry name" value="HTH_Fis"/>
</dbReference>
<keyword evidence="3" id="KW-0805">Transcription regulation</keyword>
<evidence type="ECO:0000313" key="10">
    <source>
        <dbReference type="Proteomes" id="UP000837803"/>
    </source>
</evidence>
<evidence type="ECO:0000256" key="6">
    <source>
        <dbReference type="PROSITE-ProRule" id="PRU00169"/>
    </source>
</evidence>
<dbReference type="PROSITE" id="PS00676">
    <property type="entry name" value="SIGMA54_INTERACT_2"/>
    <property type="match status" value="1"/>
</dbReference>
<keyword evidence="5" id="KW-0804">Transcription</keyword>
<evidence type="ECO:0000256" key="3">
    <source>
        <dbReference type="ARBA" id="ARBA00023015"/>
    </source>
</evidence>
<keyword evidence="4" id="KW-0238">DNA-binding</keyword>
<dbReference type="Gene3D" id="1.10.10.60">
    <property type="entry name" value="Homeodomain-like"/>
    <property type="match status" value="1"/>
</dbReference>
<dbReference type="PANTHER" id="PTHR32071:SF57">
    <property type="entry name" value="C4-DICARBOXYLATE TRANSPORT TRANSCRIPTIONAL REGULATORY PROTEIN DCTD"/>
    <property type="match status" value="1"/>
</dbReference>
<feature type="domain" description="Response regulatory" evidence="8">
    <location>
        <begin position="4"/>
        <end position="122"/>
    </location>
</feature>
<keyword evidence="10" id="KW-1185">Reference proteome</keyword>
<dbReference type="Gene3D" id="3.40.50.300">
    <property type="entry name" value="P-loop containing nucleotide triphosphate hydrolases"/>
    <property type="match status" value="1"/>
</dbReference>
<evidence type="ECO:0000259" key="8">
    <source>
        <dbReference type="PROSITE" id="PS50110"/>
    </source>
</evidence>
<dbReference type="InterPro" id="IPR025943">
    <property type="entry name" value="Sigma_54_int_dom_ATP-bd_2"/>
</dbReference>
<evidence type="ECO:0000256" key="2">
    <source>
        <dbReference type="ARBA" id="ARBA00022840"/>
    </source>
</evidence>
<dbReference type="InterPro" id="IPR002078">
    <property type="entry name" value="Sigma_54_int"/>
</dbReference>
<dbReference type="SMART" id="SM00448">
    <property type="entry name" value="REC"/>
    <property type="match status" value="1"/>
</dbReference>
<dbReference type="RefSeq" id="WP_238750981.1">
    <property type="nucleotide sequence ID" value="NZ_CAKLPZ010000002.1"/>
</dbReference>
<organism evidence="9 10">
    <name type="scientific">Neolewinella maritima</name>
    <dbReference type="NCBI Taxonomy" id="1383882"/>
    <lineage>
        <taxon>Bacteria</taxon>
        <taxon>Pseudomonadati</taxon>
        <taxon>Bacteroidota</taxon>
        <taxon>Saprospiria</taxon>
        <taxon>Saprospirales</taxon>
        <taxon>Lewinellaceae</taxon>
        <taxon>Neolewinella</taxon>
    </lineage>
</organism>
<dbReference type="InterPro" id="IPR003593">
    <property type="entry name" value="AAA+_ATPase"/>
</dbReference>
<dbReference type="PROSITE" id="PS00675">
    <property type="entry name" value="SIGMA54_INTERACT_1"/>
    <property type="match status" value="1"/>
</dbReference>
<dbReference type="PROSITE" id="PS50110">
    <property type="entry name" value="RESPONSE_REGULATORY"/>
    <property type="match status" value="1"/>
</dbReference>
<dbReference type="Gene3D" id="1.10.8.60">
    <property type="match status" value="1"/>
</dbReference>
<dbReference type="PANTHER" id="PTHR32071">
    <property type="entry name" value="TRANSCRIPTIONAL REGULATORY PROTEIN"/>
    <property type="match status" value="1"/>
</dbReference>
<dbReference type="SMART" id="SM00382">
    <property type="entry name" value="AAA"/>
    <property type="match status" value="1"/>
</dbReference>
<comment type="caution">
    <text evidence="9">The sequence shown here is derived from an EMBL/GenBank/DDBJ whole genome shotgun (WGS) entry which is preliminary data.</text>
</comment>
<proteinExistence type="predicted"/>
<dbReference type="InterPro" id="IPR009057">
    <property type="entry name" value="Homeodomain-like_sf"/>
</dbReference>
<dbReference type="Pfam" id="PF00072">
    <property type="entry name" value="Response_reg"/>
    <property type="match status" value="1"/>
</dbReference>
<keyword evidence="1" id="KW-0547">Nucleotide-binding</keyword>
<keyword evidence="2" id="KW-0067">ATP-binding</keyword>
<dbReference type="InterPro" id="IPR001789">
    <property type="entry name" value="Sig_transdc_resp-reg_receiver"/>
</dbReference>
<reference evidence="9" key="1">
    <citation type="submission" date="2021-12" db="EMBL/GenBank/DDBJ databases">
        <authorList>
            <person name="Rodrigo-Torres L."/>
            <person name="Arahal R. D."/>
            <person name="Lucena T."/>
        </authorList>
    </citation>
    <scope>NUCLEOTIDE SEQUENCE</scope>
    <source>
        <strain evidence="9">CECT 8419</strain>
    </source>
</reference>
<dbReference type="InterPro" id="IPR058031">
    <property type="entry name" value="AAA_lid_NorR"/>
</dbReference>
<evidence type="ECO:0000313" key="9">
    <source>
        <dbReference type="EMBL" id="CAH1001074.1"/>
    </source>
</evidence>
<feature type="modified residue" description="4-aspartylphosphate" evidence="6">
    <location>
        <position position="53"/>
    </location>
</feature>
<evidence type="ECO:0000259" key="7">
    <source>
        <dbReference type="PROSITE" id="PS50045"/>
    </source>
</evidence>
<dbReference type="PROSITE" id="PS50045">
    <property type="entry name" value="SIGMA54_INTERACT_4"/>
    <property type="match status" value="1"/>
</dbReference>
<dbReference type="InterPro" id="IPR025662">
    <property type="entry name" value="Sigma_54_int_dom_ATP-bd_1"/>
</dbReference>
<dbReference type="Pfam" id="PF25601">
    <property type="entry name" value="AAA_lid_14"/>
    <property type="match status" value="1"/>
</dbReference>
<evidence type="ECO:0000256" key="5">
    <source>
        <dbReference type="ARBA" id="ARBA00023163"/>
    </source>
</evidence>
<gene>
    <name evidence="9" type="primary">zraR</name>
    <name evidence="9" type="ORF">LEM8419_02028</name>
</gene>
<evidence type="ECO:0000256" key="4">
    <source>
        <dbReference type="ARBA" id="ARBA00023125"/>
    </source>
</evidence>
<dbReference type="PRINTS" id="PR01590">
    <property type="entry name" value="HTHFIS"/>
</dbReference>
<evidence type="ECO:0000256" key="1">
    <source>
        <dbReference type="ARBA" id="ARBA00022741"/>
    </source>
</evidence>
<feature type="domain" description="Sigma-54 factor interaction" evidence="7">
    <location>
        <begin position="156"/>
        <end position="385"/>
    </location>
</feature>
<dbReference type="Pfam" id="PF00158">
    <property type="entry name" value="Sigma54_activat"/>
    <property type="match status" value="1"/>
</dbReference>
<dbReference type="Proteomes" id="UP000837803">
    <property type="component" value="Unassembled WGS sequence"/>
</dbReference>
<dbReference type="InterPro" id="IPR027417">
    <property type="entry name" value="P-loop_NTPase"/>
</dbReference>
<name>A0ABM9B1X4_9BACT</name>